<dbReference type="STRING" id="946077.W5A_03064"/>
<dbReference type="Pfam" id="PF14606">
    <property type="entry name" value="Lipase_GDSL_3"/>
    <property type="match status" value="1"/>
</dbReference>
<dbReference type="EMBL" id="AJJU01000003">
    <property type="protein sequence ID" value="EID75889.1"/>
    <property type="molecule type" value="Genomic_DNA"/>
</dbReference>
<proteinExistence type="predicted"/>
<feature type="domain" description="SGNH hydrolase-type esterase N-terminal" evidence="2">
    <location>
        <begin position="33"/>
        <end position="182"/>
    </location>
</feature>
<dbReference type="Pfam" id="PF14607">
    <property type="entry name" value="GxDLY"/>
    <property type="match status" value="1"/>
</dbReference>
<dbReference type="InterPro" id="IPR036514">
    <property type="entry name" value="SGNH_hydro_sf"/>
</dbReference>
<sequence>MLTELSSFKFIITTFLLVSIGNVAFAQNPSSKVKFWNPQQSDVSYIEGQGWLGEMVGNYNRLPLKMKGVVGERLWQLSQNSAGLKIRFKTNAQEIIVRYVVNQEFDMPHMPATGVSGLDLYAKTAKGEWLWAAGKFHFNDTITYKFQHILTKEYDSKELEYQLYLPLYNTVSWMEIGVQESAFFQPLTPRQHFPIVIYGTSIAQGACASRPGLAWTNILERKLGMPVLNLGFSGNGKLEKPLLNLMSEIDASLYVLDCLPNLTKIPKDELEELIYNAVVSLKKQHPETAVLLTAHGGYTEENLSDIRKLEYENANKALDAAFKRLKKNKINQIYMLSKNELGQGIETMVDGIHPNDLGMMLYAEGYFQKINKILSKR</sequence>
<accession>I0WHM3</accession>
<evidence type="ECO:0000313" key="4">
    <source>
        <dbReference type="Proteomes" id="UP000005938"/>
    </source>
</evidence>
<dbReference type="eggNOG" id="COG2755">
    <property type="taxonomic scope" value="Bacteria"/>
</dbReference>
<keyword evidence="4" id="KW-1185">Reference proteome</keyword>
<dbReference type="InterPro" id="IPR032740">
    <property type="entry name" value="GxDLY"/>
</dbReference>
<gene>
    <name evidence="3" type="ORF">W5A_03064</name>
</gene>
<dbReference type="OrthoDB" id="5624617at2"/>
<name>I0WHM3_9FLAO</name>
<comment type="caution">
    <text evidence="3">The sequence shown here is derived from an EMBL/GenBank/DDBJ whole genome shotgun (WGS) entry which is preliminary data.</text>
</comment>
<evidence type="ECO:0000313" key="3">
    <source>
        <dbReference type="EMBL" id="EID75889.1"/>
    </source>
</evidence>
<dbReference type="Gene3D" id="3.40.50.1110">
    <property type="entry name" value="SGNH hydrolase"/>
    <property type="match status" value="1"/>
</dbReference>
<dbReference type="InterPro" id="IPR013830">
    <property type="entry name" value="SGNH_hydro"/>
</dbReference>
<dbReference type="GO" id="GO:0016788">
    <property type="term" value="F:hydrolase activity, acting on ester bonds"/>
    <property type="evidence" value="ECO:0007669"/>
    <property type="project" value="UniProtKB-ARBA"/>
</dbReference>
<dbReference type="Proteomes" id="UP000005938">
    <property type="component" value="Unassembled WGS sequence"/>
</dbReference>
<reference evidence="3 4" key="1">
    <citation type="journal article" date="2012" name="J. Bacteriol.">
        <title>Genome Sequence of the Halotolerant Bacterium Imtechella halotolerans K1T.</title>
        <authorList>
            <person name="Kumar S."/>
            <person name="Vikram S."/>
            <person name="Subramanian S."/>
            <person name="Raghava G.P."/>
            <person name="Pinnaka A.K."/>
        </authorList>
    </citation>
    <scope>NUCLEOTIDE SEQUENCE [LARGE SCALE GENOMIC DNA]</scope>
    <source>
        <strain evidence="3 4">K1</strain>
    </source>
</reference>
<protein>
    <recommendedName>
        <fullName evidence="5">Hydrolase lipoprotein</fullName>
    </recommendedName>
</protein>
<dbReference type="AlphaFoldDB" id="I0WHM3"/>
<dbReference type="SUPFAM" id="SSF52266">
    <property type="entry name" value="SGNH hydrolase"/>
    <property type="match status" value="1"/>
</dbReference>
<evidence type="ECO:0000259" key="2">
    <source>
        <dbReference type="Pfam" id="PF14607"/>
    </source>
</evidence>
<dbReference type="PATRIC" id="fig|946077.3.peg.620"/>
<organism evidence="3 4">
    <name type="scientific">Imtechella halotolerans K1</name>
    <dbReference type="NCBI Taxonomy" id="946077"/>
    <lineage>
        <taxon>Bacteria</taxon>
        <taxon>Pseudomonadati</taxon>
        <taxon>Bacteroidota</taxon>
        <taxon>Flavobacteriia</taxon>
        <taxon>Flavobacteriales</taxon>
        <taxon>Flavobacteriaceae</taxon>
        <taxon>Imtechella</taxon>
    </lineage>
</organism>
<evidence type="ECO:0008006" key="5">
    <source>
        <dbReference type="Google" id="ProtNLM"/>
    </source>
</evidence>
<dbReference type="Gene3D" id="2.60.120.260">
    <property type="entry name" value="Galactose-binding domain-like"/>
    <property type="match status" value="1"/>
</dbReference>
<dbReference type="RefSeq" id="WP_008237264.1">
    <property type="nucleotide sequence ID" value="NZ_AJJU01000003.1"/>
</dbReference>
<feature type="domain" description="SGNH hydrolase-type esterase" evidence="1">
    <location>
        <begin position="194"/>
        <end position="370"/>
    </location>
</feature>
<evidence type="ECO:0000259" key="1">
    <source>
        <dbReference type="Pfam" id="PF14606"/>
    </source>
</evidence>